<dbReference type="NCBIfam" id="TIGR04183">
    <property type="entry name" value="Por_Secre_tail"/>
    <property type="match status" value="1"/>
</dbReference>
<dbReference type="PANTHER" id="PTHR42970">
    <property type="entry name" value="PECTATE LYASE C-RELATED"/>
    <property type="match status" value="1"/>
</dbReference>
<evidence type="ECO:0000313" key="5">
    <source>
        <dbReference type="EMBL" id="MEF3079091.1"/>
    </source>
</evidence>
<dbReference type="Proteomes" id="UP001356704">
    <property type="component" value="Unassembled WGS sequence"/>
</dbReference>
<organism evidence="5 6">
    <name type="scientific">Winogradskyella poriferorum</name>
    <dbReference type="NCBI Taxonomy" id="307627"/>
    <lineage>
        <taxon>Bacteria</taxon>
        <taxon>Pseudomonadati</taxon>
        <taxon>Bacteroidota</taxon>
        <taxon>Flavobacteriia</taxon>
        <taxon>Flavobacteriales</taxon>
        <taxon>Flavobacteriaceae</taxon>
        <taxon>Winogradskyella</taxon>
    </lineage>
</organism>
<dbReference type="SUPFAM" id="SSF49373">
    <property type="entry name" value="Invasin/intimin cell-adhesion fragments"/>
    <property type="match status" value="1"/>
</dbReference>
<evidence type="ECO:0000256" key="1">
    <source>
        <dbReference type="ARBA" id="ARBA00022723"/>
    </source>
</evidence>
<sequence length="1235" mass="132245">MKPLENLLNCKKPYAIFLLIITLSLTNLYSQQLAFPSANGAGSYTTGGRGLGVYHVTNLNNSGAGSLRQAVIDADNAGGGTIVFDISGVINITSTLGFTDNLTVAGQTAPEGGITIDGERVFVSGVDNLIVRYIRFKGGIDGGDDSVTVRGDVTNQIWDHCSFSFGDDEAASWYETQSNKTVDNLTVQRCLFGENSKGSIVGGQTGGATTGNISFNKNLFYNTSHRFPNASGVNANIEVINNIVWGVGSRLVRVNGENQNLNHIGNYYDFGERGMIDDRLHMFSYETGYPNIYTYGNKIVGQSPSNPLTYSLTEMNADNTLSWKHFIDGTNTPLGTRNKGDQLESQYFSNTQHPLLGNTVTITTADEALVDVRENVGCNARLNEDGSISDNLDVLDQEWLNNVNQNIHTTFLTTTNYTVPEIISINRENNFYQSNPHIPEVWFSANVPSGQDHNDIAPSGYTWLEEYLNQVDNTAPIPVVNITGVNITPDTAEILTSETVTLSVTVTPSDATDQSGVWSSSDETIATVDENGVVTPVSEGEVTITFITNDGGFSDSSVITVLPEAFEANAGLDQTICQGESVVLLASGGTTYLWSNGETTDSIEVAPTVTTTYTVTAFDDFGNSDDDSVTVTVNELPNAEAGDNQTICLGEIVTLTASGGNDYLWSNGETTASISVSPTSSTVYTVEVTTNGCSSTDDVTVFVNTIPEITISDNVTIMNGETTTLTATGGDNYIWSTGETTPSIEVSPIETTTYTVTSSNGNCEATAQVTVTVIPELVVDAGEDVVICNGEEVVLTASGGVSYTWSTGETSSQITVSPATTTTYTVTAEDNFGNSDSDTVTVTVNELPILTITEDLTIIEGETVQLNVSGASTYEWSTGETGDTITVNPNTTTTYFVIGTTETCSSQAQVTVTVEEVLIVSAGQDENVCEDDSYDVVLTASPGDSYLWSTGATTQSIIVSPLSTTTYSVTVTSGIQEDTDDVTVFVNPNPDVVILNGESVDIMSGDFVTLSASGANTYEWNNGATQPNIAVSPSQTTTYEVRGYIGDCYDEKQVTVNVIPEVEADAGEDQEICLGDVVTLVASGGDEYVWSTGETTQSIQVSPAETTEYTVTVFNALDFDEDTVTVFVDTNCNDVGVIDDPIDDPVDGAPLEFEFSVFPNPANEYVDIKLSGSDQLTSFYIYDLTGKLIYQRKVENESLSVSSTTRVDVSSLRPGIYLVKLVDIKRDLYKRLIVK</sequence>
<dbReference type="InterPro" id="IPR003343">
    <property type="entry name" value="Big_2"/>
</dbReference>
<accession>A0ABU7W541</accession>
<dbReference type="SUPFAM" id="SSF51126">
    <property type="entry name" value="Pectin lyase-like"/>
    <property type="match status" value="1"/>
</dbReference>
<feature type="domain" description="BIG2" evidence="4">
    <location>
        <begin position="481"/>
        <end position="558"/>
    </location>
</feature>
<evidence type="ECO:0000313" key="6">
    <source>
        <dbReference type="Proteomes" id="UP001356704"/>
    </source>
</evidence>
<gene>
    <name evidence="5" type="ORF">V1468_08755</name>
</gene>
<dbReference type="Gene3D" id="2.160.20.10">
    <property type="entry name" value="Single-stranded right-handed beta-helix, Pectin lyase-like"/>
    <property type="match status" value="1"/>
</dbReference>
<dbReference type="EMBL" id="JAZHOU010000002">
    <property type="protein sequence ID" value="MEF3079091.1"/>
    <property type="molecule type" value="Genomic_DNA"/>
</dbReference>
<dbReference type="Pfam" id="PF02368">
    <property type="entry name" value="Big_2"/>
    <property type="match status" value="1"/>
</dbReference>
<dbReference type="InterPro" id="IPR008964">
    <property type="entry name" value="Invasin/intimin_cell_adhesion"/>
</dbReference>
<dbReference type="Gene3D" id="2.60.40.1080">
    <property type="match status" value="1"/>
</dbReference>
<name>A0ABU7W541_9FLAO</name>
<dbReference type="PANTHER" id="PTHR42970:SF1">
    <property type="entry name" value="PECTATE LYASE C-RELATED"/>
    <property type="match status" value="1"/>
</dbReference>
<dbReference type="Pfam" id="PF18962">
    <property type="entry name" value="Por_Secre_tail"/>
    <property type="match status" value="1"/>
</dbReference>
<keyword evidence="3" id="KW-0325">Glycoprotein</keyword>
<protein>
    <submittedName>
        <fullName evidence="5">Ig-like domain-containing protein</fullName>
    </submittedName>
</protein>
<evidence type="ECO:0000256" key="2">
    <source>
        <dbReference type="ARBA" id="ARBA00022729"/>
    </source>
</evidence>
<comment type="caution">
    <text evidence="5">The sequence shown here is derived from an EMBL/GenBank/DDBJ whole genome shotgun (WGS) entry which is preliminary data.</text>
</comment>
<reference evidence="5 6" key="1">
    <citation type="submission" date="2024-02" db="EMBL/GenBank/DDBJ databases">
        <title>Winogradskyella poriferorum JCM 12885.</title>
        <authorList>
            <person name="Zhang D.-F."/>
            <person name="Fu Z.-Y."/>
        </authorList>
    </citation>
    <scope>NUCLEOTIDE SEQUENCE [LARGE SCALE GENOMIC DNA]</scope>
    <source>
        <strain evidence="5 6">JCM 12885</strain>
    </source>
</reference>
<evidence type="ECO:0000259" key="4">
    <source>
        <dbReference type="SMART" id="SM00635"/>
    </source>
</evidence>
<keyword evidence="6" id="KW-1185">Reference proteome</keyword>
<dbReference type="InterPro" id="IPR026444">
    <property type="entry name" value="Secre_tail"/>
</dbReference>
<dbReference type="InterPro" id="IPR052063">
    <property type="entry name" value="Polysaccharide_Lyase_1"/>
</dbReference>
<dbReference type="InterPro" id="IPR011050">
    <property type="entry name" value="Pectin_lyase_fold/virulence"/>
</dbReference>
<keyword evidence="2" id="KW-0732">Signal</keyword>
<dbReference type="SMART" id="SM00635">
    <property type="entry name" value="BID_2"/>
    <property type="match status" value="1"/>
</dbReference>
<evidence type="ECO:0000256" key="3">
    <source>
        <dbReference type="ARBA" id="ARBA00023180"/>
    </source>
</evidence>
<dbReference type="InterPro" id="IPR012334">
    <property type="entry name" value="Pectin_lyas_fold"/>
</dbReference>
<dbReference type="RefSeq" id="WP_331809859.1">
    <property type="nucleotide sequence ID" value="NZ_JAZHOU010000002.1"/>
</dbReference>
<keyword evidence="1" id="KW-0479">Metal-binding</keyword>
<proteinExistence type="predicted"/>